<dbReference type="InterPro" id="IPR013324">
    <property type="entry name" value="RNA_pol_sigma_r3/r4-like"/>
</dbReference>
<evidence type="ECO:0000256" key="3">
    <source>
        <dbReference type="ARBA" id="ARBA00023082"/>
    </source>
</evidence>
<dbReference type="NCBIfam" id="TIGR02937">
    <property type="entry name" value="sigma70-ECF"/>
    <property type="match status" value="1"/>
</dbReference>
<dbReference type="AlphaFoldDB" id="A0A1M7Z6I7"/>
<accession>A0A1M7Z6I7</accession>
<dbReference type="Gene3D" id="1.10.10.10">
    <property type="entry name" value="Winged helix-like DNA-binding domain superfamily/Winged helix DNA-binding domain"/>
    <property type="match status" value="1"/>
</dbReference>
<dbReference type="EMBL" id="FRXN01000001">
    <property type="protein sequence ID" value="SHO60464.1"/>
    <property type="molecule type" value="Genomic_DNA"/>
</dbReference>
<sequence length="180" mass="20930">MSSVAAISSQPSDFSILKSQFLTCYDELSKMARQKLKFEYNSDTLDTSALVHEAYLKLENHENGFQNKSHFMAIAAIVMRRFLVDYARQKKRQKRGGDQIQLTYGAVNQAIFTTPEEVINLNEALTRLKFINNRHCRVVEYHFFGGYKHEEIAKMMGVSIDTIRRDWRLAKAWLSKELKN</sequence>
<name>A0A1M7Z6I7_9BACT</name>
<dbReference type="STRING" id="1073327.SAMN04488108_0813"/>
<comment type="similarity">
    <text evidence="1">Belongs to the sigma-70 factor family. ECF subfamily.</text>
</comment>
<dbReference type="InterPro" id="IPR053812">
    <property type="entry name" value="HTH_Sigma70_ECF-like"/>
</dbReference>
<organism evidence="6 7">
    <name type="scientific">Algoriphagus zhangzhouensis</name>
    <dbReference type="NCBI Taxonomy" id="1073327"/>
    <lineage>
        <taxon>Bacteria</taxon>
        <taxon>Pseudomonadati</taxon>
        <taxon>Bacteroidota</taxon>
        <taxon>Cytophagia</taxon>
        <taxon>Cytophagales</taxon>
        <taxon>Cyclobacteriaceae</taxon>
        <taxon>Algoriphagus</taxon>
    </lineage>
</organism>
<dbReference type="InterPro" id="IPR039425">
    <property type="entry name" value="RNA_pol_sigma-70-like"/>
</dbReference>
<reference evidence="7" key="1">
    <citation type="submission" date="2016-12" db="EMBL/GenBank/DDBJ databases">
        <authorList>
            <person name="Varghese N."/>
            <person name="Submissions S."/>
        </authorList>
    </citation>
    <scope>NUCLEOTIDE SEQUENCE [LARGE SCALE GENOMIC DNA]</scope>
    <source>
        <strain evidence="7">DSM 25035</strain>
    </source>
</reference>
<keyword evidence="3" id="KW-0731">Sigma factor</keyword>
<keyword evidence="2" id="KW-0805">Transcription regulation</keyword>
<dbReference type="InterPro" id="IPR014284">
    <property type="entry name" value="RNA_pol_sigma-70_dom"/>
</dbReference>
<evidence type="ECO:0000313" key="7">
    <source>
        <dbReference type="Proteomes" id="UP000184609"/>
    </source>
</evidence>
<keyword evidence="7" id="KW-1185">Reference proteome</keyword>
<dbReference type="SUPFAM" id="SSF88659">
    <property type="entry name" value="Sigma3 and sigma4 domains of RNA polymerase sigma factors"/>
    <property type="match status" value="1"/>
</dbReference>
<dbReference type="Proteomes" id="UP000184609">
    <property type="component" value="Unassembled WGS sequence"/>
</dbReference>
<dbReference type="GO" id="GO:0006352">
    <property type="term" value="P:DNA-templated transcription initiation"/>
    <property type="evidence" value="ECO:0007669"/>
    <property type="project" value="InterPro"/>
</dbReference>
<dbReference type="OrthoDB" id="128473at2"/>
<gene>
    <name evidence="6" type="ORF">SAMN04488108_0813</name>
</gene>
<dbReference type="SUPFAM" id="SSF88946">
    <property type="entry name" value="Sigma2 domain of RNA polymerase sigma factors"/>
    <property type="match status" value="1"/>
</dbReference>
<dbReference type="PANTHER" id="PTHR43133:SF39">
    <property type="entry name" value="SIMILAR TO RNA POLYMERASE SIGMA-E FACTOR"/>
    <property type="match status" value="1"/>
</dbReference>
<evidence type="ECO:0000256" key="1">
    <source>
        <dbReference type="ARBA" id="ARBA00010641"/>
    </source>
</evidence>
<evidence type="ECO:0000313" key="6">
    <source>
        <dbReference type="EMBL" id="SHO60464.1"/>
    </source>
</evidence>
<evidence type="ECO:0000259" key="5">
    <source>
        <dbReference type="Pfam" id="PF07638"/>
    </source>
</evidence>
<dbReference type="InterPro" id="IPR036388">
    <property type="entry name" value="WH-like_DNA-bd_sf"/>
</dbReference>
<dbReference type="NCBIfam" id="TIGR02999">
    <property type="entry name" value="Sig-70_X6"/>
    <property type="match status" value="1"/>
</dbReference>
<proteinExistence type="inferred from homology"/>
<feature type="domain" description="RNA polymerase sigma-70 ECF-like HTH" evidence="5">
    <location>
        <begin position="21"/>
        <end position="179"/>
    </location>
</feature>
<dbReference type="PANTHER" id="PTHR43133">
    <property type="entry name" value="RNA POLYMERASE ECF-TYPE SIGMA FACTO"/>
    <property type="match status" value="1"/>
</dbReference>
<keyword evidence="4" id="KW-0804">Transcription</keyword>
<protein>
    <submittedName>
        <fullName evidence="6">RNA polymerase, sigma subunit, ECF family</fullName>
    </submittedName>
</protein>
<dbReference type="InterPro" id="IPR013325">
    <property type="entry name" value="RNA_pol_sigma_r2"/>
</dbReference>
<dbReference type="InterPro" id="IPR011517">
    <property type="entry name" value="RNA_pol_sigma70_ECF-like"/>
</dbReference>
<evidence type="ECO:0000256" key="4">
    <source>
        <dbReference type="ARBA" id="ARBA00023163"/>
    </source>
</evidence>
<dbReference type="GO" id="GO:0016987">
    <property type="term" value="F:sigma factor activity"/>
    <property type="evidence" value="ECO:0007669"/>
    <property type="project" value="UniProtKB-KW"/>
</dbReference>
<dbReference type="Pfam" id="PF07638">
    <property type="entry name" value="Sigma70_ECF"/>
    <property type="match status" value="1"/>
</dbReference>
<dbReference type="RefSeq" id="WP_073570443.1">
    <property type="nucleotide sequence ID" value="NZ_FRXN01000001.1"/>
</dbReference>
<evidence type="ECO:0000256" key="2">
    <source>
        <dbReference type="ARBA" id="ARBA00023015"/>
    </source>
</evidence>